<keyword evidence="5 6" id="KW-0472">Membrane</keyword>
<feature type="transmembrane region" description="Helical" evidence="6">
    <location>
        <begin position="61"/>
        <end position="82"/>
    </location>
</feature>
<sequence>MSTAPAPGSALSPGRDFLNHAGVVFAIVPAMVLAGITSTFTELPRIFVVSELASDRYRFQWVTGATLVGGVVGMSSLGWLAGHIGLRQCFLIGLFLYSAGSAGASQADGTDALAAARFVQSWGNGMVATTVLALLWREFPQHRDLGIAVFAFGIYFGRIVGPSVSSWLVNHDTWRSVFYFSAAAGAVTHFIAWRTLRPDAPPREPPGAFDFPGLGLLVGWVICLVIGLYRFQLWGWQRANETLVVLALGLGLFGAFLWEQFRVRRPLLELRLFDRHHFAMGVTIKALIDGQFFAVLAILTRYMAITRDYPRATTGAVLLPAVAAMAVALVVTARFGTRGNRKVRLLIGLVGMTVATWQLGRIDLFTDKEWVGLVAAAWAAAVGIVASPVICIAQDNLRPDEIANSASIKNLGLVLPGAVVGGLIAIASERAGDAYFDSLRQTVQVNRTPVGDVSAGLADWIARTHGSAPAAANTQAAQVLGRYVRATASVYADQTAFGWLTIIGATTVLITCFLRKLPPEAPGPKWG</sequence>
<dbReference type="PANTHER" id="PTHR42718:SF9">
    <property type="entry name" value="MAJOR FACILITATOR SUPERFAMILY MULTIDRUG TRANSPORTER MFSC"/>
    <property type="match status" value="1"/>
</dbReference>
<dbReference type="InterPro" id="IPR020846">
    <property type="entry name" value="MFS_dom"/>
</dbReference>
<dbReference type="RefSeq" id="WP_171471904.1">
    <property type="nucleotide sequence ID" value="NZ_CP053452.2"/>
</dbReference>
<keyword evidence="9" id="KW-1185">Reference proteome</keyword>
<name>A0A6M5YQS3_9BACT</name>
<keyword evidence="3 6" id="KW-0812">Transmembrane</keyword>
<evidence type="ECO:0000256" key="5">
    <source>
        <dbReference type="ARBA" id="ARBA00023136"/>
    </source>
</evidence>
<dbReference type="GO" id="GO:0016020">
    <property type="term" value="C:membrane"/>
    <property type="evidence" value="ECO:0007669"/>
    <property type="project" value="UniProtKB-SubCell"/>
</dbReference>
<dbReference type="Gene3D" id="1.20.1720.10">
    <property type="entry name" value="Multidrug resistance protein D"/>
    <property type="match status" value="1"/>
</dbReference>
<evidence type="ECO:0000256" key="3">
    <source>
        <dbReference type="ARBA" id="ARBA00022692"/>
    </source>
</evidence>
<dbReference type="PROSITE" id="PS50850">
    <property type="entry name" value="MFS"/>
    <property type="match status" value="1"/>
</dbReference>
<gene>
    <name evidence="8" type="ORF">FTUN_3845</name>
</gene>
<feature type="domain" description="Major facilitator superfamily (MFS) profile" evidence="7">
    <location>
        <begin position="23"/>
        <end position="522"/>
    </location>
</feature>
<feature type="transmembrane region" description="Helical" evidence="6">
    <location>
        <begin position="282"/>
        <end position="304"/>
    </location>
</feature>
<dbReference type="KEGG" id="ftj:FTUN_3845"/>
<dbReference type="SUPFAM" id="SSF103473">
    <property type="entry name" value="MFS general substrate transporter"/>
    <property type="match status" value="1"/>
</dbReference>
<feature type="transmembrane region" description="Helical" evidence="6">
    <location>
        <begin position="372"/>
        <end position="391"/>
    </location>
</feature>
<dbReference type="GO" id="GO:0022857">
    <property type="term" value="F:transmembrane transporter activity"/>
    <property type="evidence" value="ECO:0007669"/>
    <property type="project" value="InterPro"/>
</dbReference>
<accession>A0A6M5YQS3</accession>
<evidence type="ECO:0000256" key="6">
    <source>
        <dbReference type="SAM" id="Phobius"/>
    </source>
</evidence>
<feature type="transmembrane region" description="Helical" evidence="6">
    <location>
        <begin position="145"/>
        <end position="165"/>
    </location>
</feature>
<dbReference type="PANTHER" id="PTHR42718">
    <property type="entry name" value="MAJOR FACILITATOR SUPERFAMILY MULTIDRUG TRANSPORTER MFSC"/>
    <property type="match status" value="1"/>
</dbReference>
<feature type="transmembrane region" description="Helical" evidence="6">
    <location>
        <begin position="208"/>
        <end position="231"/>
    </location>
</feature>
<organism evidence="8 9">
    <name type="scientific">Frigoriglobus tundricola</name>
    <dbReference type="NCBI Taxonomy" id="2774151"/>
    <lineage>
        <taxon>Bacteria</taxon>
        <taxon>Pseudomonadati</taxon>
        <taxon>Planctomycetota</taxon>
        <taxon>Planctomycetia</taxon>
        <taxon>Gemmatales</taxon>
        <taxon>Gemmataceae</taxon>
        <taxon>Frigoriglobus</taxon>
    </lineage>
</organism>
<dbReference type="EMBL" id="CP053452">
    <property type="protein sequence ID" value="QJW96288.1"/>
    <property type="molecule type" value="Genomic_DNA"/>
</dbReference>
<feature type="transmembrane region" description="Helical" evidence="6">
    <location>
        <begin position="411"/>
        <end position="428"/>
    </location>
</feature>
<comment type="subcellular location">
    <subcellularLocation>
        <location evidence="1">Membrane</location>
        <topology evidence="1">Multi-pass membrane protein</topology>
    </subcellularLocation>
</comment>
<reference evidence="9" key="1">
    <citation type="submission" date="2020-05" db="EMBL/GenBank/DDBJ databases">
        <title>Frigoriglobus tundricola gen. nov., sp. nov., a psychrotolerant cellulolytic planctomycete of the family Gemmataceae with two divergent copies of 16S rRNA gene.</title>
        <authorList>
            <person name="Kulichevskaya I.S."/>
            <person name="Ivanova A.A."/>
            <person name="Naumoff D.G."/>
            <person name="Beletsky A.V."/>
            <person name="Rijpstra W.I.C."/>
            <person name="Sinninghe Damste J.S."/>
            <person name="Mardanov A.V."/>
            <person name="Ravin N.V."/>
            <person name="Dedysh S.N."/>
        </authorList>
    </citation>
    <scope>NUCLEOTIDE SEQUENCE [LARGE SCALE GENOMIC DNA]</scope>
    <source>
        <strain evidence="9">PL17</strain>
    </source>
</reference>
<evidence type="ECO:0000259" key="7">
    <source>
        <dbReference type="PROSITE" id="PS50850"/>
    </source>
</evidence>
<dbReference type="Pfam" id="PF07690">
    <property type="entry name" value="MFS_1"/>
    <property type="match status" value="1"/>
</dbReference>
<feature type="transmembrane region" description="Helical" evidence="6">
    <location>
        <begin position="177"/>
        <end position="196"/>
    </location>
</feature>
<evidence type="ECO:0000256" key="2">
    <source>
        <dbReference type="ARBA" id="ARBA00022448"/>
    </source>
</evidence>
<dbReference type="InterPro" id="IPR036259">
    <property type="entry name" value="MFS_trans_sf"/>
</dbReference>
<evidence type="ECO:0000313" key="9">
    <source>
        <dbReference type="Proteomes" id="UP000503447"/>
    </source>
</evidence>
<keyword evidence="2" id="KW-0813">Transport</keyword>
<feature type="transmembrane region" description="Helical" evidence="6">
    <location>
        <begin position="496"/>
        <end position="514"/>
    </location>
</feature>
<feature type="transmembrane region" description="Helical" evidence="6">
    <location>
        <begin position="21"/>
        <end position="41"/>
    </location>
</feature>
<proteinExistence type="predicted"/>
<keyword evidence="4 6" id="KW-1133">Transmembrane helix</keyword>
<evidence type="ECO:0000256" key="1">
    <source>
        <dbReference type="ARBA" id="ARBA00004141"/>
    </source>
</evidence>
<dbReference type="InterPro" id="IPR011701">
    <property type="entry name" value="MFS"/>
</dbReference>
<feature type="transmembrane region" description="Helical" evidence="6">
    <location>
        <begin position="343"/>
        <end position="360"/>
    </location>
</feature>
<dbReference type="AlphaFoldDB" id="A0A6M5YQS3"/>
<feature type="transmembrane region" description="Helical" evidence="6">
    <location>
        <begin position="243"/>
        <end position="261"/>
    </location>
</feature>
<feature type="transmembrane region" description="Helical" evidence="6">
    <location>
        <begin position="119"/>
        <end position="136"/>
    </location>
</feature>
<dbReference type="Proteomes" id="UP000503447">
    <property type="component" value="Chromosome"/>
</dbReference>
<protein>
    <recommendedName>
        <fullName evidence="7">Major facilitator superfamily (MFS) profile domain-containing protein</fullName>
    </recommendedName>
</protein>
<evidence type="ECO:0000313" key="8">
    <source>
        <dbReference type="EMBL" id="QJW96288.1"/>
    </source>
</evidence>
<evidence type="ECO:0000256" key="4">
    <source>
        <dbReference type="ARBA" id="ARBA00022989"/>
    </source>
</evidence>